<comment type="caution">
    <text evidence="3">The sequence shown here is derived from an EMBL/GenBank/DDBJ whole genome shotgun (WGS) entry which is preliminary data.</text>
</comment>
<dbReference type="Pfam" id="PF21730">
    <property type="entry name" value="Vma22_CCDC115"/>
    <property type="match status" value="1"/>
</dbReference>
<dbReference type="PANTHER" id="PTHR31996:SF2">
    <property type="entry name" value="COILED-COIL DOMAIN-CONTAINING PROTEIN 115"/>
    <property type="match status" value="1"/>
</dbReference>
<evidence type="ECO:0000313" key="4">
    <source>
        <dbReference type="Proteomes" id="UP001190700"/>
    </source>
</evidence>
<name>A0AAE0ER15_9CHLO</name>
<evidence type="ECO:0000256" key="2">
    <source>
        <dbReference type="SAM" id="MobiDB-lite"/>
    </source>
</evidence>
<organism evidence="3 4">
    <name type="scientific">Cymbomonas tetramitiformis</name>
    <dbReference type="NCBI Taxonomy" id="36881"/>
    <lineage>
        <taxon>Eukaryota</taxon>
        <taxon>Viridiplantae</taxon>
        <taxon>Chlorophyta</taxon>
        <taxon>Pyramimonadophyceae</taxon>
        <taxon>Pyramimonadales</taxon>
        <taxon>Pyramimonadaceae</taxon>
        <taxon>Cymbomonas</taxon>
    </lineage>
</organism>
<evidence type="ECO:0000256" key="1">
    <source>
        <dbReference type="ARBA" id="ARBA00093634"/>
    </source>
</evidence>
<reference evidence="3 4" key="1">
    <citation type="journal article" date="2015" name="Genome Biol. Evol.">
        <title>Comparative Genomics of a Bacterivorous Green Alga Reveals Evolutionary Causalities and Consequences of Phago-Mixotrophic Mode of Nutrition.</title>
        <authorList>
            <person name="Burns J.A."/>
            <person name="Paasch A."/>
            <person name="Narechania A."/>
            <person name="Kim E."/>
        </authorList>
    </citation>
    <scope>NUCLEOTIDE SEQUENCE [LARGE SCALE GENOMIC DNA]</scope>
    <source>
        <strain evidence="3 4">PLY_AMNH</strain>
    </source>
</reference>
<keyword evidence="4" id="KW-1185">Reference proteome</keyword>
<dbReference type="Proteomes" id="UP001190700">
    <property type="component" value="Unassembled WGS sequence"/>
</dbReference>
<dbReference type="InterPro" id="IPR040357">
    <property type="entry name" value="Vma22/CCDC115"/>
</dbReference>
<feature type="compositionally biased region" description="Low complexity" evidence="2">
    <location>
        <begin position="79"/>
        <end position="97"/>
    </location>
</feature>
<sequence length="199" mass="21423">MDKVSREQACVQKLEVVDEYLGAQSALREAIREGFFNVSRARYSMGSMKVGRLQYEGRHMKTTVLFSKTLQALDDEVASAGESPSPDSSTSHVSSMSTHKTGLRRRPQPRSAETSAARSVDEGNDAGGSDDKEPSGEASSGGLPKGASAAAWEGAGPAKEQARGKRFIRLCAALLCYCQRQPDVCTMIALPLDDFTCQQ</sequence>
<dbReference type="AlphaFoldDB" id="A0AAE0ER15"/>
<feature type="region of interest" description="Disordered" evidence="2">
    <location>
        <begin position="77"/>
        <end position="154"/>
    </location>
</feature>
<gene>
    <name evidence="3" type="ORF">CYMTET_53015</name>
</gene>
<protein>
    <recommendedName>
        <fullName evidence="1">Vacuolar ATPase assembly protein VMA22</fullName>
    </recommendedName>
</protein>
<dbReference type="PANTHER" id="PTHR31996">
    <property type="entry name" value="COILED-COIL DOMAIN-CONTAINING PROTEIN 115"/>
    <property type="match status" value="1"/>
</dbReference>
<dbReference type="GO" id="GO:0051082">
    <property type="term" value="F:unfolded protein binding"/>
    <property type="evidence" value="ECO:0007669"/>
    <property type="project" value="TreeGrafter"/>
</dbReference>
<proteinExistence type="predicted"/>
<evidence type="ECO:0000313" key="3">
    <source>
        <dbReference type="EMBL" id="KAK3236872.1"/>
    </source>
</evidence>
<dbReference type="EMBL" id="LGRX02034794">
    <property type="protein sequence ID" value="KAK3236872.1"/>
    <property type="molecule type" value="Genomic_DNA"/>
</dbReference>
<accession>A0AAE0ER15</accession>
<dbReference type="GO" id="GO:0070072">
    <property type="term" value="P:vacuolar proton-transporting V-type ATPase complex assembly"/>
    <property type="evidence" value="ECO:0007669"/>
    <property type="project" value="InterPro"/>
</dbReference>